<dbReference type="Pfam" id="PF18912">
    <property type="entry name" value="DZR_2"/>
    <property type="match status" value="1"/>
</dbReference>
<feature type="region of interest" description="Disordered" evidence="2">
    <location>
        <begin position="147"/>
        <end position="170"/>
    </location>
</feature>
<evidence type="ECO:0000256" key="1">
    <source>
        <dbReference type="ARBA" id="ARBA00008007"/>
    </source>
</evidence>
<comment type="similarity">
    <text evidence="1">Belongs to the ComF/GntX family.</text>
</comment>
<name>A0A9D1Y6Y4_9FIRM</name>
<proteinExistence type="inferred from homology"/>
<dbReference type="EMBL" id="DXDX01000055">
    <property type="protein sequence ID" value="HIY20819.1"/>
    <property type="molecule type" value="Genomic_DNA"/>
</dbReference>
<organism evidence="5 6">
    <name type="scientific">Candidatus Flavonifractor merdigallinarum</name>
    <dbReference type="NCBI Taxonomy" id="2838589"/>
    <lineage>
        <taxon>Bacteria</taxon>
        <taxon>Bacillati</taxon>
        <taxon>Bacillota</taxon>
        <taxon>Clostridia</taxon>
        <taxon>Eubacteriales</taxon>
        <taxon>Oscillospiraceae</taxon>
        <taxon>Flavonifractor</taxon>
    </lineage>
</organism>
<comment type="caution">
    <text evidence="5">The sequence shown here is derived from an EMBL/GenBank/DDBJ whole genome shotgun (WGS) entry which is preliminary data.</text>
</comment>
<dbReference type="InterPro" id="IPR051910">
    <property type="entry name" value="ComF/GntX_DNA_util-trans"/>
</dbReference>
<protein>
    <submittedName>
        <fullName evidence="5">ComF family protein</fullName>
    </submittedName>
</protein>
<dbReference type="PANTHER" id="PTHR47505:SF1">
    <property type="entry name" value="DNA UTILIZATION PROTEIN YHGH"/>
    <property type="match status" value="1"/>
</dbReference>
<dbReference type="Pfam" id="PF00156">
    <property type="entry name" value="Pribosyltran"/>
    <property type="match status" value="1"/>
</dbReference>
<gene>
    <name evidence="5" type="ORF">H9841_02825</name>
</gene>
<dbReference type="PANTHER" id="PTHR47505">
    <property type="entry name" value="DNA UTILIZATION PROTEIN YHGH"/>
    <property type="match status" value="1"/>
</dbReference>
<reference evidence="5" key="1">
    <citation type="journal article" date="2021" name="PeerJ">
        <title>Extensive microbial diversity within the chicken gut microbiome revealed by metagenomics and culture.</title>
        <authorList>
            <person name="Gilroy R."/>
            <person name="Ravi A."/>
            <person name="Getino M."/>
            <person name="Pursley I."/>
            <person name="Horton D.L."/>
            <person name="Alikhan N.F."/>
            <person name="Baker D."/>
            <person name="Gharbi K."/>
            <person name="Hall N."/>
            <person name="Watson M."/>
            <person name="Adriaenssens E.M."/>
            <person name="Foster-Nyarko E."/>
            <person name="Jarju S."/>
            <person name="Secka A."/>
            <person name="Antonio M."/>
            <person name="Oren A."/>
            <person name="Chaudhuri R.R."/>
            <person name="La Ragione R."/>
            <person name="Hildebrand F."/>
            <person name="Pallen M.J."/>
        </authorList>
    </citation>
    <scope>NUCLEOTIDE SEQUENCE</scope>
    <source>
        <strain evidence="5">ChiBcec16_6824</strain>
    </source>
</reference>
<reference evidence="5" key="2">
    <citation type="submission" date="2021-04" db="EMBL/GenBank/DDBJ databases">
        <authorList>
            <person name="Gilroy R."/>
        </authorList>
    </citation>
    <scope>NUCLEOTIDE SEQUENCE</scope>
    <source>
        <strain evidence="5">ChiBcec16_6824</strain>
    </source>
</reference>
<dbReference type="AlphaFoldDB" id="A0A9D1Y6Y4"/>
<dbReference type="Gene3D" id="3.40.50.2020">
    <property type="match status" value="1"/>
</dbReference>
<evidence type="ECO:0000313" key="6">
    <source>
        <dbReference type="Proteomes" id="UP000823868"/>
    </source>
</evidence>
<evidence type="ECO:0000313" key="5">
    <source>
        <dbReference type="EMBL" id="HIY20819.1"/>
    </source>
</evidence>
<dbReference type="InterPro" id="IPR029057">
    <property type="entry name" value="PRTase-like"/>
</dbReference>
<dbReference type="InterPro" id="IPR000836">
    <property type="entry name" value="PRTase_dom"/>
</dbReference>
<accession>A0A9D1Y6Y4</accession>
<dbReference type="InterPro" id="IPR044005">
    <property type="entry name" value="DZR_2"/>
</dbReference>
<sequence length="249" mass="28423">MNRLRAWLLDLLFPPKCVFCRTLLDDGEHDLCRHCRQTLPRLSGPAARQQLEFLTLAVSPLRYEETVRTSFHRYKFYGQRSYAGAYGRLMAQCVQEHLPGQCELVTWAPLSPRRKRERGYDQAQLLAQIVAQQLDLPLCSTLEKTRHTAPQSGLSEEKARRANAQGAYRCTDPPKVQDRRVLLVDDIITTGSTASECAHMLRAAGAKEVFCVTLARAHGERYENLVKNTVEMEQEYLYNEKKSILGDKP</sequence>
<dbReference type="CDD" id="cd06223">
    <property type="entry name" value="PRTases_typeI"/>
    <property type="match status" value="1"/>
</dbReference>
<feature type="domain" description="Phosphoribosyltransferase" evidence="3">
    <location>
        <begin position="125"/>
        <end position="230"/>
    </location>
</feature>
<evidence type="ECO:0000256" key="2">
    <source>
        <dbReference type="SAM" id="MobiDB-lite"/>
    </source>
</evidence>
<dbReference type="Proteomes" id="UP000823868">
    <property type="component" value="Unassembled WGS sequence"/>
</dbReference>
<evidence type="ECO:0000259" key="3">
    <source>
        <dbReference type="Pfam" id="PF00156"/>
    </source>
</evidence>
<evidence type="ECO:0000259" key="4">
    <source>
        <dbReference type="Pfam" id="PF18912"/>
    </source>
</evidence>
<dbReference type="SUPFAM" id="SSF53271">
    <property type="entry name" value="PRTase-like"/>
    <property type="match status" value="1"/>
</dbReference>
<feature type="domain" description="Double zinc ribbon" evidence="4">
    <location>
        <begin position="8"/>
        <end position="46"/>
    </location>
</feature>